<dbReference type="SUPFAM" id="SSF49764">
    <property type="entry name" value="HSP20-like chaperones"/>
    <property type="match status" value="1"/>
</dbReference>
<dbReference type="GO" id="GO:0009408">
    <property type="term" value="P:response to heat"/>
    <property type="evidence" value="ECO:0007669"/>
    <property type="project" value="TreeGrafter"/>
</dbReference>
<evidence type="ECO:0000256" key="2">
    <source>
        <dbReference type="RuleBase" id="RU003616"/>
    </source>
</evidence>
<reference evidence="4" key="1">
    <citation type="submission" date="2022-01" db="EMBL/GenBank/DDBJ databases">
        <authorList>
            <person name="King R."/>
        </authorList>
    </citation>
    <scope>NUCLEOTIDE SEQUENCE</scope>
</reference>
<evidence type="ECO:0000259" key="3">
    <source>
        <dbReference type="PROSITE" id="PS01031"/>
    </source>
</evidence>
<evidence type="ECO:0000256" key="1">
    <source>
        <dbReference type="PROSITE-ProRule" id="PRU00285"/>
    </source>
</evidence>
<feature type="domain" description="SHSP" evidence="3">
    <location>
        <begin position="39"/>
        <end position="146"/>
    </location>
</feature>
<comment type="similarity">
    <text evidence="1 2">Belongs to the small heat shock protein (HSP20) family.</text>
</comment>
<dbReference type="Pfam" id="PF00011">
    <property type="entry name" value="HSP20"/>
    <property type="match status" value="1"/>
</dbReference>
<dbReference type="PROSITE" id="PS01031">
    <property type="entry name" value="SHSP"/>
    <property type="match status" value="1"/>
</dbReference>
<dbReference type="PANTHER" id="PTHR45640:SF26">
    <property type="entry name" value="RE23625P"/>
    <property type="match status" value="1"/>
</dbReference>
<organism evidence="4 5">
    <name type="scientific">Chironomus riparius</name>
    <dbReference type="NCBI Taxonomy" id="315576"/>
    <lineage>
        <taxon>Eukaryota</taxon>
        <taxon>Metazoa</taxon>
        <taxon>Ecdysozoa</taxon>
        <taxon>Arthropoda</taxon>
        <taxon>Hexapoda</taxon>
        <taxon>Insecta</taxon>
        <taxon>Pterygota</taxon>
        <taxon>Neoptera</taxon>
        <taxon>Endopterygota</taxon>
        <taxon>Diptera</taxon>
        <taxon>Nematocera</taxon>
        <taxon>Chironomoidea</taxon>
        <taxon>Chironomidae</taxon>
        <taxon>Chironominae</taxon>
        <taxon>Chironomus</taxon>
    </lineage>
</organism>
<accession>A0A9N9S0X2</accession>
<dbReference type="GO" id="GO:0051082">
    <property type="term" value="F:unfolded protein binding"/>
    <property type="evidence" value="ECO:0007669"/>
    <property type="project" value="TreeGrafter"/>
</dbReference>
<dbReference type="CDD" id="cd06526">
    <property type="entry name" value="metazoan_ACD"/>
    <property type="match status" value="1"/>
</dbReference>
<dbReference type="Gene3D" id="2.60.40.790">
    <property type="match status" value="1"/>
</dbReference>
<name>A0A9N9S0X2_9DIPT</name>
<dbReference type="InterPro" id="IPR008978">
    <property type="entry name" value="HSP20-like_chaperone"/>
</dbReference>
<dbReference type="EMBL" id="OU895878">
    <property type="protein sequence ID" value="CAG9806130.1"/>
    <property type="molecule type" value="Genomic_DNA"/>
</dbReference>
<dbReference type="GO" id="GO:0042026">
    <property type="term" value="P:protein refolding"/>
    <property type="evidence" value="ECO:0007669"/>
    <property type="project" value="TreeGrafter"/>
</dbReference>
<reference evidence="4" key="2">
    <citation type="submission" date="2022-10" db="EMBL/GenBank/DDBJ databases">
        <authorList>
            <consortium name="ENA_rothamsted_submissions"/>
            <consortium name="culmorum"/>
            <person name="King R."/>
        </authorList>
    </citation>
    <scope>NUCLEOTIDE SEQUENCE</scope>
</reference>
<dbReference type="PANTHER" id="PTHR45640">
    <property type="entry name" value="HEAT SHOCK PROTEIN HSP-12.2-RELATED"/>
    <property type="match status" value="1"/>
</dbReference>
<sequence>MKYIMAYLPYGCNIFETPFDHEVKTSFGMLPRARSWSVPSNVIDSEPRTHRFDSKGFTAFVDVHLFDAKEVSVKTIDHTIVVECKHDSREDNHGSVERSFVRKFNLPYEFDMSLVTSTLSKEGILLLEAPKPQVAGEERKVEITTTEKPSFLMSLLSNRANSLMKRSHSIPSDEEDE</sequence>
<dbReference type="InterPro" id="IPR001436">
    <property type="entry name" value="Alpha-crystallin/sHSP_animal"/>
</dbReference>
<evidence type="ECO:0000313" key="4">
    <source>
        <dbReference type="EMBL" id="CAG9806130.1"/>
    </source>
</evidence>
<gene>
    <name evidence="4" type="ORF">CHIRRI_LOCUS8995</name>
</gene>
<dbReference type="PRINTS" id="PR00299">
    <property type="entry name" value="ACRYSTALLIN"/>
</dbReference>
<dbReference type="GO" id="GO:0005634">
    <property type="term" value="C:nucleus"/>
    <property type="evidence" value="ECO:0007669"/>
    <property type="project" value="TreeGrafter"/>
</dbReference>
<evidence type="ECO:0000313" key="5">
    <source>
        <dbReference type="Proteomes" id="UP001153620"/>
    </source>
</evidence>
<keyword evidence="5" id="KW-1185">Reference proteome</keyword>
<dbReference type="AlphaFoldDB" id="A0A9N9S0X2"/>
<dbReference type="InterPro" id="IPR002068">
    <property type="entry name" value="A-crystallin/Hsp20_dom"/>
</dbReference>
<protein>
    <recommendedName>
        <fullName evidence="3">SHSP domain-containing protein</fullName>
    </recommendedName>
</protein>
<proteinExistence type="inferred from homology"/>
<dbReference type="Proteomes" id="UP001153620">
    <property type="component" value="Chromosome 2"/>
</dbReference>
<dbReference type="GO" id="GO:0005737">
    <property type="term" value="C:cytoplasm"/>
    <property type="evidence" value="ECO:0007669"/>
    <property type="project" value="TreeGrafter"/>
</dbReference>
<dbReference type="OrthoDB" id="1431247at2759"/>